<dbReference type="Pfam" id="PF25823">
    <property type="entry name" value="Ams2-SPT21_N"/>
    <property type="match status" value="1"/>
</dbReference>
<feature type="compositionally biased region" description="Basic residues" evidence="1">
    <location>
        <begin position="800"/>
        <end position="810"/>
    </location>
</feature>
<dbReference type="InterPro" id="IPR013088">
    <property type="entry name" value="Znf_NHR/GATA"/>
</dbReference>
<dbReference type="Proteomes" id="UP001296104">
    <property type="component" value="Unassembled WGS sequence"/>
</dbReference>
<feature type="compositionally biased region" description="Polar residues" evidence="1">
    <location>
        <begin position="1042"/>
        <end position="1063"/>
    </location>
</feature>
<dbReference type="GO" id="GO:0000183">
    <property type="term" value="P:rDNA heterochromatin formation"/>
    <property type="evidence" value="ECO:0007669"/>
    <property type="project" value="TreeGrafter"/>
</dbReference>
<feature type="compositionally biased region" description="Basic and acidic residues" evidence="1">
    <location>
        <begin position="506"/>
        <end position="520"/>
    </location>
</feature>
<accession>A0AAI9E3Q3</accession>
<sequence length="1167" mass="126699">MEVDDGSSFGDLPTRPMRVKVLYTFDAEGKTTCLARFPDTLNIPVVALDEQSQVGVIDLQQCIQAIVAASPEIISKLDNGDFTVYNYDYTEYDTPIVGQGRLSGLMGTLAAHNKAMITGRVCKNIAALFSGGVKETLEVKFKLTPLSKPTQNDFVKNADAFRSLSPATSAGFDPNAWSASMQQHRTQHQSNDYLNFEALAAGGDNGAAMLENMFGMGSGSSVNISGHQQPGGEGVAETPNDSAFAYNPAFSAHPHSAPGSRTGSPIMRPASNIPSEQSRHQSFSGYAHNFPDQSRPGSRASVRSESNAPTYHHQAPSQDYRQQSSQPQSEVFYNEDGQSRKRAKVTQTDWRGKSSFGAKSADLRVTAATASSMHMHRPIAKRPSAPGADLEPPPRVPTPVPQRTLLPHQYKQQSAGPRSALRQSTVESDFMSDIEPMSDAMTSPEGSSPGNSITGETPMDIPSSPPLIPGYNQPTPSSPGLPTLPPSRLADSGYMSGTVMESMEEDMNRSPDAEDLEMARQYRSRSHPQQPFVKTEGSIAADTLYLANVPPSELNVQLEEPGDMGRLPQKSIINLPPGRRDGSQGPKNKKSVSAHQNAASAADSEKPRPDADASRRGSLALPSKPLLRAQSQEQGFKPPPKQKRQPLQRSHTANDSEAGSPAPSDTESRPRAPPRSGSGAPRRKLIEQRLKSAIARGEMPVYCSHCGAIETPTWRKIYVKEVSGKPSPLDAAEGEGETIGIENLTTDDDSGEVTSFLIRKSMKKTKDNDIGEGFNDLTVCNPCGLWFNKFRNMRPEDKWHRKCAPRKKKSKTGEGFSTDGVEPQSEAFFTDQPGPEEANESGKSGDKRQTGAGAAPGDLPRAPVQRPRANSMQPQLNTRRSSSNSNAGPSMREVQSSPIRLNGSQDEPIELDMTPHPKPTRRLLFPSPRRPGETKSLEGSPAPRTATPPAAARVDRTVLKTVTTDMEVNVNVFEAFTFDKENLAPPLDENYDLAHLFDGSPSVLFRTPLKKTPLKSTPRSQRQTNDLLKTPTPSSRKRKALSPSQNAANGAQSNPNDFMTSPSGRYFLRSTPSRLDRTPGGRSASGGQVEPSPFSRHLAQMLSEANGIDVVMTSPSRQYDFSDLPTFTTPGREVDWKGLDEILSSEFANYDENGFDTAQPGEPQQQE</sequence>
<feature type="region of interest" description="Disordered" evidence="1">
    <location>
        <begin position="436"/>
        <end position="536"/>
    </location>
</feature>
<dbReference type="Gene3D" id="3.30.50.10">
    <property type="entry name" value="Erythroid Transcription Factor GATA-1, subunit A"/>
    <property type="match status" value="1"/>
</dbReference>
<dbReference type="SUPFAM" id="SSF57716">
    <property type="entry name" value="Glucocorticoid receptor-like (DNA-binding domain)"/>
    <property type="match status" value="1"/>
</dbReference>
<feature type="region of interest" description="Disordered" evidence="1">
    <location>
        <begin position="555"/>
        <end position="685"/>
    </location>
</feature>
<evidence type="ECO:0000256" key="1">
    <source>
        <dbReference type="SAM" id="MobiDB-lite"/>
    </source>
</evidence>
<feature type="compositionally biased region" description="Polar residues" evidence="1">
    <location>
        <begin position="440"/>
        <end position="455"/>
    </location>
</feature>
<dbReference type="EMBL" id="CAVMBE010000003">
    <property type="protein sequence ID" value="CAK3801885.1"/>
    <property type="molecule type" value="Genomic_DNA"/>
</dbReference>
<feature type="compositionally biased region" description="Polar residues" evidence="1">
    <location>
        <begin position="1014"/>
        <end position="1034"/>
    </location>
</feature>
<feature type="compositionally biased region" description="Pro residues" evidence="1">
    <location>
        <begin position="476"/>
        <end position="485"/>
    </location>
</feature>
<feature type="compositionally biased region" description="Low complexity" evidence="1">
    <location>
        <begin position="941"/>
        <end position="952"/>
    </location>
</feature>
<feature type="region of interest" description="Disordered" evidence="1">
    <location>
        <begin position="1008"/>
        <end position="1092"/>
    </location>
</feature>
<dbReference type="InterPro" id="IPR042403">
    <property type="entry name" value="Spt21/Ams2"/>
</dbReference>
<feature type="compositionally biased region" description="Polar residues" evidence="1">
    <location>
        <begin position="291"/>
        <end position="331"/>
    </location>
</feature>
<dbReference type="InterPro" id="IPR057725">
    <property type="entry name" value="Ams2-SPT21_N"/>
</dbReference>
<protein>
    <submittedName>
        <fullName evidence="3">CENP-A multicopy suppressor 2</fullName>
    </submittedName>
</protein>
<feature type="region of interest" description="Disordered" evidence="1">
    <location>
        <begin position="798"/>
        <end position="953"/>
    </location>
</feature>
<organism evidence="3 4">
    <name type="scientific">Lecanosticta acicola</name>
    <dbReference type="NCBI Taxonomy" id="111012"/>
    <lineage>
        <taxon>Eukaryota</taxon>
        <taxon>Fungi</taxon>
        <taxon>Dikarya</taxon>
        <taxon>Ascomycota</taxon>
        <taxon>Pezizomycotina</taxon>
        <taxon>Dothideomycetes</taxon>
        <taxon>Dothideomycetidae</taxon>
        <taxon>Mycosphaerellales</taxon>
        <taxon>Mycosphaerellaceae</taxon>
        <taxon>Lecanosticta</taxon>
    </lineage>
</organism>
<feature type="compositionally biased region" description="Polar residues" evidence="1">
    <location>
        <begin position="868"/>
        <end position="905"/>
    </location>
</feature>
<feature type="compositionally biased region" description="Basic and acidic residues" evidence="1">
    <location>
        <begin position="603"/>
        <end position="615"/>
    </location>
</feature>
<feature type="domain" description="Ams2/SPT21 N-terminal" evidence="2">
    <location>
        <begin position="12"/>
        <end position="145"/>
    </location>
</feature>
<reference evidence="3" key="1">
    <citation type="submission" date="2023-11" db="EMBL/GenBank/DDBJ databases">
        <authorList>
            <person name="Alioto T."/>
            <person name="Alioto T."/>
            <person name="Gomez Garrido J."/>
        </authorList>
    </citation>
    <scope>NUCLEOTIDE SEQUENCE</scope>
</reference>
<feature type="region of interest" description="Disordered" evidence="1">
    <location>
        <begin position="369"/>
        <end position="402"/>
    </location>
</feature>
<gene>
    <name evidence="3" type="ORF">LECACI_7A000874</name>
</gene>
<evidence type="ECO:0000313" key="3">
    <source>
        <dbReference type="EMBL" id="CAK3801885.1"/>
    </source>
</evidence>
<dbReference type="PANTHER" id="PTHR39147">
    <property type="entry name" value="PROTEIN SPT21"/>
    <property type="match status" value="1"/>
</dbReference>
<dbReference type="PANTHER" id="PTHR39147:SF1">
    <property type="entry name" value="PROTEIN SPT21"/>
    <property type="match status" value="1"/>
</dbReference>
<feature type="region of interest" description="Disordered" evidence="1">
    <location>
        <begin position="221"/>
        <end position="354"/>
    </location>
</feature>
<dbReference type="GO" id="GO:0030466">
    <property type="term" value="P:silent mating-type cassette heterochromatin formation"/>
    <property type="evidence" value="ECO:0007669"/>
    <property type="project" value="TreeGrafter"/>
</dbReference>
<keyword evidence="4" id="KW-1185">Reference proteome</keyword>
<evidence type="ECO:0000313" key="4">
    <source>
        <dbReference type="Proteomes" id="UP001296104"/>
    </source>
</evidence>
<evidence type="ECO:0000259" key="2">
    <source>
        <dbReference type="Pfam" id="PF25823"/>
    </source>
</evidence>
<name>A0AAI9E3Q3_9PEZI</name>
<dbReference type="GO" id="GO:0006357">
    <property type="term" value="P:regulation of transcription by RNA polymerase II"/>
    <property type="evidence" value="ECO:0007669"/>
    <property type="project" value="TreeGrafter"/>
</dbReference>
<feature type="compositionally biased region" description="Pro residues" evidence="1">
    <location>
        <begin position="391"/>
        <end position="400"/>
    </location>
</feature>
<dbReference type="GO" id="GO:0008270">
    <property type="term" value="F:zinc ion binding"/>
    <property type="evidence" value="ECO:0007669"/>
    <property type="project" value="InterPro"/>
</dbReference>
<dbReference type="AlphaFoldDB" id="A0AAI9E3Q3"/>
<proteinExistence type="predicted"/>
<feature type="compositionally biased region" description="Polar residues" evidence="1">
    <location>
        <begin position="272"/>
        <end position="284"/>
    </location>
</feature>
<comment type="caution">
    <text evidence="3">The sequence shown here is derived from an EMBL/GenBank/DDBJ whole genome shotgun (WGS) entry which is preliminary data.</text>
</comment>